<organism evidence="3 4">
    <name type="scientific">Sphingobacterium hotanense</name>
    <dbReference type="NCBI Taxonomy" id="649196"/>
    <lineage>
        <taxon>Bacteria</taxon>
        <taxon>Pseudomonadati</taxon>
        <taxon>Bacteroidota</taxon>
        <taxon>Sphingobacteriia</taxon>
        <taxon>Sphingobacteriales</taxon>
        <taxon>Sphingobacteriaceae</taxon>
        <taxon>Sphingobacterium</taxon>
    </lineage>
</organism>
<protein>
    <submittedName>
        <fullName evidence="3">Uncharacterized protein</fullName>
    </submittedName>
</protein>
<keyword evidence="4" id="KW-1185">Reference proteome</keyword>
<evidence type="ECO:0000313" key="3">
    <source>
        <dbReference type="EMBL" id="MDM1047570.1"/>
    </source>
</evidence>
<dbReference type="Proteomes" id="UP001170954">
    <property type="component" value="Unassembled WGS sequence"/>
</dbReference>
<evidence type="ECO:0000256" key="2">
    <source>
        <dbReference type="SAM" id="Phobius"/>
    </source>
</evidence>
<gene>
    <name evidence="3" type="ORF">HX018_04850</name>
</gene>
<dbReference type="RefSeq" id="WP_149526289.1">
    <property type="nucleotide sequence ID" value="NZ_CP030848.1"/>
</dbReference>
<keyword evidence="2" id="KW-0472">Membrane</keyword>
<feature type="compositionally biased region" description="Basic and acidic residues" evidence="1">
    <location>
        <begin position="1"/>
        <end position="14"/>
    </location>
</feature>
<evidence type="ECO:0000256" key="1">
    <source>
        <dbReference type="SAM" id="MobiDB-lite"/>
    </source>
</evidence>
<name>A0ABT7NK97_9SPHI</name>
<proteinExistence type="predicted"/>
<sequence>MEENKEYNEKKPLEDQNVPEVVKEEKDDAPAGRNIWRSIIIAIIIMAIVYFIYVQMRDGAW</sequence>
<comment type="caution">
    <text evidence="3">The sequence shown here is derived from an EMBL/GenBank/DDBJ whole genome shotgun (WGS) entry which is preliminary data.</text>
</comment>
<keyword evidence="2" id="KW-1133">Transmembrane helix</keyword>
<reference evidence="3" key="1">
    <citation type="submission" date="2020-06" db="EMBL/GenBank/DDBJ databases">
        <authorList>
            <person name="Dong N."/>
        </authorList>
    </citation>
    <scope>NUCLEOTIDE SEQUENCE</scope>
    <source>
        <strain evidence="3">R1692</strain>
    </source>
</reference>
<evidence type="ECO:0000313" key="4">
    <source>
        <dbReference type="Proteomes" id="UP001170954"/>
    </source>
</evidence>
<dbReference type="EMBL" id="JACAGK010000009">
    <property type="protein sequence ID" value="MDM1047570.1"/>
    <property type="molecule type" value="Genomic_DNA"/>
</dbReference>
<feature type="transmembrane region" description="Helical" evidence="2">
    <location>
        <begin position="35"/>
        <end position="54"/>
    </location>
</feature>
<feature type="region of interest" description="Disordered" evidence="1">
    <location>
        <begin position="1"/>
        <end position="25"/>
    </location>
</feature>
<accession>A0ABT7NK97</accession>
<reference evidence="3" key="2">
    <citation type="journal article" date="2022" name="Sci. Total Environ.">
        <title>Prevalence, transmission, and molecular epidemiology of tet(X)-positive bacteria among humans, animals, and environmental niches in China: An epidemiological, and genomic-based study.</title>
        <authorList>
            <person name="Dong N."/>
            <person name="Zeng Y."/>
            <person name="Cai C."/>
            <person name="Sun C."/>
            <person name="Lu J."/>
            <person name="Liu C."/>
            <person name="Zhou H."/>
            <person name="Sun Q."/>
            <person name="Shu L."/>
            <person name="Wang H."/>
            <person name="Wang Y."/>
            <person name="Wang S."/>
            <person name="Wu C."/>
            <person name="Chan E.W."/>
            <person name="Chen G."/>
            <person name="Shen Z."/>
            <person name="Chen S."/>
            <person name="Zhang R."/>
        </authorList>
    </citation>
    <scope>NUCLEOTIDE SEQUENCE</scope>
    <source>
        <strain evidence="3">R1692</strain>
    </source>
</reference>
<keyword evidence="2" id="KW-0812">Transmembrane</keyword>